<evidence type="ECO:0000313" key="2">
    <source>
        <dbReference type="Proteomes" id="UP000425916"/>
    </source>
</evidence>
<sequence length="52" mass="6321">MSGNYYLRYYLIEAANSVRVREPEYAAFYRKLVRMVFTLLSEGQIYRHRRLG</sequence>
<accession>A0A6I5ZMI8</accession>
<evidence type="ECO:0000313" key="1">
    <source>
        <dbReference type="EMBL" id="QGP90825.1"/>
    </source>
</evidence>
<name>A0A6I5ZMI8_9FIRM</name>
<proteinExistence type="predicted"/>
<dbReference type="EMBL" id="CP046244">
    <property type="protein sequence ID" value="QGP90825.1"/>
    <property type="molecule type" value="Genomic_DNA"/>
</dbReference>
<dbReference type="Proteomes" id="UP000425916">
    <property type="component" value="Chromosome"/>
</dbReference>
<keyword evidence="2" id="KW-1185">Reference proteome</keyword>
<reference evidence="1 2" key="1">
    <citation type="submission" date="2019-11" db="EMBL/GenBank/DDBJ databases">
        <title>Genome sequence of Moorella glycerini DSM11254.</title>
        <authorList>
            <person name="Poehlein A."/>
            <person name="Boeer T."/>
            <person name="Daniel R."/>
        </authorList>
    </citation>
    <scope>NUCLEOTIDE SEQUENCE [LARGE SCALE GENOMIC DNA]</scope>
    <source>
        <strain evidence="1 2">DSM 11254</strain>
    </source>
</reference>
<gene>
    <name evidence="1" type="ORF">MGLY_01360</name>
</gene>
<organism evidence="1 2">
    <name type="scientific">Neomoorella glycerini</name>
    <dbReference type="NCBI Taxonomy" id="55779"/>
    <lineage>
        <taxon>Bacteria</taxon>
        <taxon>Bacillati</taxon>
        <taxon>Bacillota</taxon>
        <taxon>Clostridia</taxon>
        <taxon>Neomoorellales</taxon>
        <taxon>Neomoorellaceae</taxon>
        <taxon>Neomoorella</taxon>
    </lineage>
</organism>
<protein>
    <submittedName>
        <fullName evidence="1">Uncharacterized protein</fullName>
    </submittedName>
</protein>
<dbReference type="AlphaFoldDB" id="A0A6I5ZMI8"/>